<feature type="compositionally biased region" description="Basic residues" evidence="1">
    <location>
        <begin position="1"/>
        <end position="11"/>
    </location>
</feature>
<organism evidence="2 3">
    <name type="scientific">Asanoa ishikariensis</name>
    <dbReference type="NCBI Taxonomy" id="137265"/>
    <lineage>
        <taxon>Bacteria</taxon>
        <taxon>Bacillati</taxon>
        <taxon>Actinomycetota</taxon>
        <taxon>Actinomycetes</taxon>
        <taxon>Micromonosporales</taxon>
        <taxon>Micromonosporaceae</taxon>
        <taxon>Asanoa</taxon>
    </lineage>
</organism>
<feature type="region of interest" description="Disordered" evidence="1">
    <location>
        <begin position="1"/>
        <end position="60"/>
    </location>
</feature>
<sequence>MPPAPSRRHGRRLDEGRGHCGARASNQAGAGAPAPRPWQAEGSLRRRPRRPGQRDRAWRPPALSPVWLNVPAGHSPREHLPLRTKPTMAAGCPTQWTGHLRVPTACRPDRRTAMATIVNLTPYPVRIFPLDTQSAASPAPVRLVAASTKCPLARLAQRTAGSEDLDLSVPGRRPGRRQPRRPAGVPRHRPRPGRRCHRWPSARATPTPLTRQPHHTSTDRSGLPTPPSHPKGRCRCATGSLRPQPPATAQERLTL</sequence>
<proteinExistence type="predicted"/>
<evidence type="ECO:0000256" key="1">
    <source>
        <dbReference type="SAM" id="MobiDB-lite"/>
    </source>
</evidence>
<feature type="compositionally biased region" description="Basic residues" evidence="1">
    <location>
        <begin position="173"/>
        <end position="200"/>
    </location>
</feature>
<dbReference type="Proteomes" id="UP000199632">
    <property type="component" value="Unassembled WGS sequence"/>
</dbReference>
<feature type="region of interest" description="Disordered" evidence="1">
    <location>
        <begin position="160"/>
        <end position="255"/>
    </location>
</feature>
<evidence type="ECO:0000313" key="3">
    <source>
        <dbReference type="Proteomes" id="UP000199632"/>
    </source>
</evidence>
<dbReference type="AlphaFoldDB" id="A0A1H3URJ7"/>
<reference evidence="3" key="1">
    <citation type="submission" date="2016-10" db="EMBL/GenBank/DDBJ databases">
        <authorList>
            <person name="Varghese N."/>
            <person name="Submissions S."/>
        </authorList>
    </citation>
    <scope>NUCLEOTIDE SEQUENCE [LARGE SCALE GENOMIC DNA]</scope>
    <source>
        <strain evidence="3">DSM 44718</strain>
    </source>
</reference>
<dbReference type="EMBL" id="FNQB01000005">
    <property type="protein sequence ID" value="SDZ64977.1"/>
    <property type="molecule type" value="Genomic_DNA"/>
</dbReference>
<gene>
    <name evidence="2" type="ORF">SAMN05421684_7894</name>
</gene>
<dbReference type="STRING" id="137265.SAMN05421684_7894"/>
<accession>A0A1H3URJ7</accession>
<protein>
    <submittedName>
        <fullName evidence="2">Uncharacterized protein</fullName>
    </submittedName>
</protein>
<evidence type="ECO:0000313" key="2">
    <source>
        <dbReference type="EMBL" id="SDZ64977.1"/>
    </source>
</evidence>
<keyword evidence="3" id="KW-1185">Reference proteome</keyword>
<name>A0A1H3URJ7_9ACTN</name>